<dbReference type="GO" id="GO:0000976">
    <property type="term" value="F:transcription cis-regulatory region binding"/>
    <property type="evidence" value="ECO:0007669"/>
    <property type="project" value="InterPro"/>
</dbReference>
<dbReference type="CDD" id="cd14688">
    <property type="entry name" value="bZIP_YAP"/>
    <property type="match status" value="1"/>
</dbReference>
<dbReference type="GO" id="GO:0090575">
    <property type="term" value="C:RNA polymerase II transcription regulator complex"/>
    <property type="evidence" value="ECO:0007669"/>
    <property type="project" value="TreeGrafter"/>
</dbReference>
<dbReference type="InterPro" id="IPR050936">
    <property type="entry name" value="AP-1-like"/>
</dbReference>
<evidence type="ECO:0000256" key="2">
    <source>
        <dbReference type="ARBA" id="ARBA00023242"/>
    </source>
</evidence>
<keyword evidence="5" id="KW-1185">Reference proteome</keyword>
<accession>A0AAD5SUR5</accession>
<comment type="subcellular location">
    <subcellularLocation>
        <location evidence="1">Nucleus</location>
    </subcellularLocation>
</comment>
<evidence type="ECO:0000313" key="4">
    <source>
        <dbReference type="EMBL" id="KAJ3100487.1"/>
    </source>
</evidence>
<dbReference type="Gene3D" id="1.20.5.170">
    <property type="match status" value="2"/>
</dbReference>
<evidence type="ECO:0008006" key="6">
    <source>
        <dbReference type="Google" id="ProtNLM"/>
    </source>
</evidence>
<feature type="region of interest" description="Disordered" evidence="3">
    <location>
        <begin position="146"/>
        <end position="165"/>
    </location>
</feature>
<feature type="non-terminal residue" evidence="4">
    <location>
        <position position="1"/>
    </location>
</feature>
<gene>
    <name evidence="4" type="ORF">HK100_004698</name>
</gene>
<feature type="compositionally biased region" description="Basic and acidic residues" evidence="3">
    <location>
        <begin position="55"/>
        <end position="69"/>
    </location>
</feature>
<comment type="caution">
    <text evidence="4">The sequence shown here is derived from an EMBL/GenBank/DDBJ whole genome shotgun (WGS) entry which is preliminary data.</text>
</comment>
<dbReference type="GO" id="GO:0001228">
    <property type="term" value="F:DNA-binding transcription activator activity, RNA polymerase II-specific"/>
    <property type="evidence" value="ECO:0007669"/>
    <property type="project" value="TreeGrafter"/>
</dbReference>
<dbReference type="PANTHER" id="PTHR40621">
    <property type="entry name" value="TRANSCRIPTION FACTOR KAPC-RELATED"/>
    <property type="match status" value="1"/>
</dbReference>
<name>A0AAD5SUR5_9FUNG</name>
<feature type="compositionally biased region" description="Low complexity" evidence="3">
    <location>
        <begin position="146"/>
        <end position="159"/>
    </location>
</feature>
<proteinExistence type="predicted"/>
<organism evidence="4 5">
    <name type="scientific">Physocladia obscura</name>
    <dbReference type="NCBI Taxonomy" id="109957"/>
    <lineage>
        <taxon>Eukaryota</taxon>
        <taxon>Fungi</taxon>
        <taxon>Fungi incertae sedis</taxon>
        <taxon>Chytridiomycota</taxon>
        <taxon>Chytridiomycota incertae sedis</taxon>
        <taxon>Chytridiomycetes</taxon>
        <taxon>Chytridiales</taxon>
        <taxon>Chytriomycetaceae</taxon>
        <taxon>Physocladia</taxon>
    </lineage>
</organism>
<dbReference type="EMBL" id="JADGJH010002278">
    <property type="protein sequence ID" value="KAJ3100487.1"/>
    <property type="molecule type" value="Genomic_DNA"/>
</dbReference>
<dbReference type="Proteomes" id="UP001211907">
    <property type="component" value="Unassembled WGS sequence"/>
</dbReference>
<dbReference type="PANTHER" id="PTHR40621:SF6">
    <property type="entry name" value="AP-1-LIKE TRANSCRIPTION FACTOR YAP1-RELATED"/>
    <property type="match status" value="1"/>
</dbReference>
<sequence>MATQQSRPCNQCEDNITSEPNLAALASVESGENSNLQSQSADIHLTTDVVGDLENEQHQSHDQHQEQHTQKRKGRKLSPTEAPTKRQMQKRAAARAFRERKETYVRGLEDQLRRFEERDAGLRVGLCTKLAALQEESDSLKLRLLLSPPPSSSSSSSSSIATPMRPTVAVSEKILPSSLLPTSTQTANSASPPIFNDLWASLLSPPQEQGTNLDLSLFALSDSETIRILENSDNSHTLTSNSLDFILFGQKQMPQAVNFNTSLEGSSADFTLLEYWHEQLSHSASSTAESENTATATPRKFTNSLLSPLPETLEQQTNARQVAKSTARRREQQRLATQAFRDRRAQYVADLEAQVSLYTQTGGFSADTLALQQKVFALEMENELMRTALL</sequence>
<dbReference type="InterPro" id="IPR046347">
    <property type="entry name" value="bZIP_sf"/>
</dbReference>
<evidence type="ECO:0000256" key="1">
    <source>
        <dbReference type="ARBA" id="ARBA00004123"/>
    </source>
</evidence>
<dbReference type="AlphaFoldDB" id="A0AAD5SUR5"/>
<feature type="region of interest" description="Disordered" evidence="3">
    <location>
        <begin position="55"/>
        <end position="98"/>
    </location>
</feature>
<protein>
    <recommendedName>
        <fullName evidence="6">BZIP domain-containing protein</fullName>
    </recommendedName>
</protein>
<keyword evidence="2" id="KW-0539">Nucleus</keyword>
<reference evidence="4" key="1">
    <citation type="submission" date="2020-05" db="EMBL/GenBank/DDBJ databases">
        <title>Phylogenomic resolution of chytrid fungi.</title>
        <authorList>
            <person name="Stajich J.E."/>
            <person name="Amses K."/>
            <person name="Simmons R."/>
            <person name="Seto K."/>
            <person name="Myers J."/>
            <person name="Bonds A."/>
            <person name="Quandt C.A."/>
            <person name="Barry K."/>
            <person name="Liu P."/>
            <person name="Grigoriev I."/>
            <person name="Longcore J.E."/>
            <person name="James T.Y."/>
        </authorList>
    </citation>
    <scope>NUCLEOTIDE SEQUENCE</scope>
    <source>
        <strain evidence="4">JEL0513</strain>
    </source>
</reference>
<evidence type="ECO:0000313" key="5">
    <source>
        <dbReference type="Proteomes" id="UP001211907"/>
    </source>
</evidence>
<dbReference type="SUPFAM" id="SSF57959">
    <property type="entry name" value="Leucine zipper domain"/>
    <property type="match status" value="2"/>
</dbReference>
<evidence type="ECO:0000256" key="3">
    <source>
        <dbReference type="SAM" id="MobiDB-lite"/>
    </source>
</evidence>